<evidence type="ECO:0000259" key="8">
    <source>
        <dbReference type="Pfam" id="PF00482"/>
    </source>
</evidence>
<evidence type="ECO:0000256" key="1">
    <source>
        <dbReference type="ARBA" id="ARBA00004651"/>
    </source>
</evidence>
<dbReference type="Proteomes" id="UP001321453">
    <property type="component" value="Unassembled WGS sequence"/>
</dbReference>
<evidence type="ECO:0000256" key="3">
    <source>
        <dbReference type="ARBA" id="ARBA00022692"/>
    </source>
</evidence>
<comment type="caution">
    <text evidence="9">The sequence shown here is derived from an EMBL/GenBank/DDBJ whole genome shotgun (WGS) entry which is preliminary data.</text>
</comment>
<evidence type="ECO:0000256" key="2">
    <source>
        <dbReference type="ARBA" id="ARBA00022475"/>
    </source>
</evidence>
<evidence type="ECO:0000256" key="6">
    <source>
        <dbReference type="SAM" id="MobiDB-lite"/>
    </source>
</evidence>
<protein>
    <submittedName>
        <fullName evidence="9">Type II secretion system F family protein</fullName>
    </submittedName>
</protein>
<dbReference type="Pfam" id="PF00482">
    <property type="entry name" value="T2SSF"/>
    <property type="match status" value="1"/>
</dbReference>
<keyword evidence="3 7" id="KW-0812">Transmembrane</keyword>
<feature type="compositionally biased region" description="Basic residues" evidence="6">
    <location>
        <begin position="228"/>
        <end position="238"/>
    </location>
</feature>
<feature type="transmembrane region" description="Helical" evidence="7">
    <location>
        <begin position="142"/>
        <end position="161"/>
    </location>
</feature>
<dbReference type="RefSeq" id="WP_289447719.1">
    <property type="nucleotide sequence ID" value="NZ_JAUCGR010000003.1"/>
</dbReference>
<feature type="domain" description="Type II secretion system protein GspF" evidence="8">
    <location>
        <begin position="38"/>
        <end position="157"/>
    </location>
</feature>
<keyword evidence="2" id="KW-1003">Cell membrane</keyword>
<keyword evidence="5 7" id="KW-0472">Membrane</keyword>
<organism evidence="9 10">
    <name type="scientific">Cellulomonas edaphi</name>
    <dbReference type="NCBI Taxonomy" id="3053468"/>
    <lineage>
        <taxon>Bacteria</taxon>
        <taxon>Bacillati</taxon>
        <taxon>Actinomycetota</taxon>
        <taxon>Actinomycetes</taxon>
        <taxon>Micrococcales</taxon>
        <taxon>Cellulomonadaceae</taxon>
        <taxon>Cellulomonas</taxon>
    </lineage>
</organism>
<keyword evidence="4 7" id="KW-1133">Transmembrane helix</keyword>
<dbReference type="InterPro" id="IPR018076">
    <property type="entry name" value="T2SS_GspF_dom"/>
</dbReference>
<keyword evidence="10" id="KW-1185">Reference proteome</keyword>
<evidence type="ECO:0000313" key="10">
    <source>
        <dbReference type="Proteomes" id="UP001321453"/>
    </source>
</evidence>
<feature type="region of interest" description="Disordered" evidence="6">
    <location>
        <begin position="217"/>
        <end position="238"/>
    </location>
</feature>
<feature type="transmembrane region" description="Helical" evidence="7">
    <location>
        <begin position="167"/>
        <end position="189"/>
    </location>
</feature>
<evidence type="ECO:0000256" key="4">
    <source>
        <dbReference type="ARBA" id="ARBA00022989"/>
    </source>
</evidence>
<feature type="compositionally biased region" description="Low complexity" evidence="6">
    <location>
        <begin position="217"/>
        <end position="227"/>
    </location>
</feature>
<accession>A0ABT7S9J2</accession>
<dbReference type="EMBL" id="JAUCGR010000003">
    <property type="protein sequence ID" value="MDM7832288.1"/>
    <property type="molecule type" value="Genomic_DNA"/>
</dbReference>
<evidence type="ECO:0000313" key="9">
    <source>
        <dbReference type="EMBL" id="MDM7832288.1"/>
    </source>
</evidence>
<evidence type="ECO:0000256" key="5">
    <source>
        <dbReference type="ARBA" id="ARBA00023136"/>
    </source>
</evidence>
<proteinExistence type="predicted"/>
<name>A0ABT7S9J2_9CELL</name>
<gene>
    <name evidence="9" type="ORF">QRT05_13170</name>
</gene>
<evidence type="ECO:0000256" key="7">
    <source>
        <dbReference type="SAM" id="Phobius"/>
    </source>
</evidence>
<comment type="subcellular location">
    <subcellularLocation>
        <location evidence="1">Cell membrane</location>
        <topology evidence="1">Multi-pass membrane protein</topology>
    </subcellularLocation>
</comment>
<sequence length="238" mass="24017">MILLAVLVGVLAWAGMPPRRPPVAPARRDTGPRPSATLSSVLLVTAAQLRAGATPERAWSRALGVRTTGPDGMPSLADLAGAERGRAPDPVVDRAAAVLVAAGAARELGAPLADVLEQVAESVAADEEAAAELRAALAGPRATARVLGWLPVLGLVVATLLGARPWVAVLGGGLGTAAALLGVALLLVGRLWTRVLLARAGWGGAVGRGRELGRRAPSGRWGWAPSGRGRRGASGRGG</sequence>
<reference evidence="9 10" key="1">
    <citation type="submission" date="2023-06" db="EMBL/GenBank/DDBJ databases">
        <title>Cellulomonas sp. MW9 Whole genome sequence.</title>
        <authorList>
            <person name="Park S."/>
        </authorList>
    </citation>
    <scope>NUCLEOTIDE SEQUENCE [LARGE SCALE GENOMIC DNA]</scope>
    <source>
        <strain evidence="9 10">MW9</strain>
    </source>
</reference>